<dbReference type="GO" id="GO:0003676">
    <property type="term" value="F:nucleic acid binding"/>
    <property type="evidence" value="ECO:0007669"/>
    <property type="project" value="InterPro"/>
</dbReference>
<organism evidence="2 3">
    <name type="scientific">Marchantia polymorpha subsp. ruderalis</name>
    <dbReference type="NCBI Taxonomy" id="1480154"/>
    <lineage>
        <taxon>Eukaryota</taxon>
        <taxon>Viridiplantae</taxon>
        <taxon>Streptophyta</taxon>
        <taxon>Embryophyta</taxon>
        <taxon>Marchantiophyta</taxon>
        <taxon>Marchantiopsida</taxon>
        <taxon>Marchantiidae</taxon>
        <taxon>Marchantiales</taxon>
        <taxon>Marchantiaceae</taxon>
        <taxon>Marchantia</taxon>
    </lineage>
</organism>
<evidence type="ECO:0000259" key="1">
    <source>
        <dbReference type="PROSITE" id="PS50994"/>
    </source>
</evidence>
<proteinExistence type="predicted"/>
<evidence type="ECO:0000313" key="2">
    <source>
        <dbReference type="EMBL" id="OAE18605.1"/>
    </source>
</evidence>
<dbReference type="Gene3D" id="3.30.420.10">
    <property type="entry name" value="Ribonuclease H-like superfamily/Ribonuclease H"/>
    <property type="match status" value="1"/>
</dbReference>
<evidence type="ECO:0000313" key="3">
    <source>
        <dbReference type="Proteomes" id="UP000077202"/>
    </source>
</evidence>
<protein>
    <recommendedName>
        <fullName evidence="1">Integrase catalytic domain-containing protein</fullName>
    </recommendedName>
</protein>
<feature type="domain" description="Integrase catalytic" evidence="1">
    <location>
        <begin position="1"/>
        <end position="81"/>
    </location>
</feature>
<keyword evidence="3" id="KW-1185">Reference proteome</keyword>
<reference evidence="2" key="1">
    <citation type="submission" date="2016-03" db="EMBL/GenBank/DDBJ databases">
        <title>Mechanisms controlling the formation of the plant cell surface in tip-growing cells are functionally conserved among land plants.</title>
        <authorList>
            <person name="Honkanen S."/>
            <person name="Jones V.A."/>
            <person name="Morieri G."/>
            <person name="Champion C."/>
            <person name="Hetherington A.J."/>
            <person name="Kelly S."/>
            <person name="Saint-Marcoux D."/>
            <person name="Proust H."/>
            <person name="Prescott H."/>
            <person name="Dolan L."/>
        </authorList>
    </citation>
    <scope>NUCLEOTIDE SEQUENCE [LARGE SCALE GENOMIC DNA]</scope>
    <source>
        <tissue evidence="2">Whole gametophyte</tissue>
    </source>
</reference>
<dbReference type="Proteomes" id="UP000077202">
    <property type="component" value="Unassembled WGS sequence"/>
</dbReference>
<dbReference type="EMBL" id="LVLJ01004028">
    <property type="protein sequence ID" value="OAE18605.1"/>
    <property type="molecule type" value="Genomic_DNA"/>
</dbReference>
<dbReference type="PANTHER" id="PTHR11439">
    <property type="entry name" value="GAG-POL-RELATED RETROTRANSPOSON"/>
    <property type="match status" value="1"/>
</dbReference>
<accession>A0A176VFA0</accession>
<dbReference type="SUPFAM" id="SSF53098">
    <property type="entry name" value="Ribonuclease H-like"/>
    <property type="match status" value="1"/>
</dbReference>
<dbReference type="GO" id="GO:0015074">
    <property type="term" value="P:DNA integration"/>
    <property type="evidence" value="ECO:0007669"/>
    <property type="project" value="InterPro"/>
</dbReference>
<gene>
    <name evidence="2" type="ORF">AXG93_1923s1620</name>
</gene>
<name>A0A176VFA0_MARPO</name>
<dbReference type="InterPro" id="IPR012337">
    <property type="entry name" value="RNaseH-like_sf"/>
</dbReference>
<dbReference type="PROSITE" id="PS50994">
    <property type="entry name" value="INTEGRASE"/>
    <property type="match status" value="1"/>
</dbReference>
<sequence length="324" mass="36771">MKQKSEVFEVFKKWKAMVENETDLKVKRLRFDNGGKYELGEFKKFCGLNGIHLESTPSGTPQLNVIAERMNMTLTERARSMRIHAGLPKMFWADAMCTFIGYGGDEFGYRFWDDKNRKVCTFIGLPNSGIESLMASCYAVATQGAMEITVVSSRVSTPLESYFKLSQGQSPKTDVEREYMAKVPYTSAIGSLMYAMVNTRPDIAHAVGVVSRFASNPGKHHWKAVKWIMRYLRGTTDLSLCFGRGKLTVKRYVDADFADDQDMRRNTIGYVYTMSSTAVSWVSRLQKLVTLSTKESEYVAVTEAAKKKIWMKSFLQELGLKEEN</sequence>
<comment type="caution">
    <text evidence="2">The sequence shown here is derived from an EMBL/GenBank/DDBJ whole genome shotgun (WGS) entry which is preliminary data.</text>
</comment>
<dbReference type="AlphaFoldDB" id="A0A176VFA0"/>
<dbReference type="InterPro" id="IPR036397">
    <property type="entry name" value="RNaseH_sf"/>
</dbReference>
<dbReference type="PANTHER" id="PTHR11439:SF467">
    <property type="entry name" value="INTEGRASE CATALYTIC DOMAIN-CONTAINING PROTEIN"/>
    <property type="match status" value="1"/>
</dbReference>
<dbReference type="InterPro" id="IPR001584">
    <property type="entry name" value="Integrase_cat-core"/>
</dbReference>
<dbReference type="CDD" id="cd09272">
    <property type="entry name" value="RNase_HI_RT_Ty1"/>
    <property type="match status" value="1"/>
</dbReference>